<accession>D7DTM3</accession>
<feature type="domain" description="FAD/NAD(P)-binding" evidence="6">
    <location>
        <begin position="1"/>
        <end position="310"/>
    </location>
</feature>
<evidence type="ECO:0000313" key="8">
    <source>
        <dbReference type="Proteomes" id="UP000007722"/>
    </source>
</evidence>
<dbReference type="EMBL" id="CP002057">
    <property type="protein sequence ID" value="ADI36483.1"/>
    <property type="molecule type" value="Genomic_DNA"/>
</dbReference>
<dbReference type="Proteomes" id="UP000007722">
    <property type="component" value="Chromosome"/>
</dbReference>
<dbReference type="KEGG" id="mvo:Mvol_0824"/>
<keyword evidence="3" id="KW-0285">Flavoprotein</keyword>
<protein>
    <submittedName>
        <fullName evidence="7">FAD-dependent pyridine nucleotide-disulfide oxidoreductase</fullName>
    </submittedName>
</protein>
<evidence type="ECO:0000259" key="5">
    <source>
        <dbReference type="Pfam" id="PF02852"/>
    </source>
</evidence>
<keyword evidence="8" id="KW-1185">Reference proteome</keyword>
<dbReference type="InterPro" id="IPR036188">
    <property type="entry name" value="FAD/NAD-bd_sf"/>
</dbReference>
<comment type="similarity">
    <text evidence="2">Belongs to the class-III pyridine nucleotide-disulfide oxidoreductase family.</text>
</comment>
<dbReference type="eggNOG" id="arCOG01069">
    <property type="taxonomic scope" value="Archaea"/>
</dbReference>
<gene>
    <name evidence="7" type="ordered locus">Mvol_0824</name>
</gene>
<dbReference type="STRING" id="456320.Mvol_0824"/>
<name>D7DTM3_METV3</name>
<dbReference type="InterPro" id="IPR004099">
    <property type="entry name" value="Pyr_nucl-diS_OxRdtase_dimer"/>
</dbReference>
<proteinExistence type="inferred from homology"/>
<reference evidence="7 8" key="1">
    <citation type="submission" date="2010-05" db="EMBL/GenBank/DDBJ databases">
        <title>Complete sequence of Methanococcus voltae A3.</title>
        <authorList>
            <consortium name="US DOE Joint Genome Institute"/>
            <person name="Lucas S."/>
            <person name="Copeland A."/>
            <person name="Lapidus A."/>
            <person name="Cheng J.-F."/>
            <person name="Bruce D."/>
            <person name="Goodwin L."/>
            <person name="Pitluck S."/>
            <person name="Lowry S."/>
            <person name="Clum A."/>
            <person name="Land M."/>
            <person name="Hauser L."/>
            <person name="Kyrpides N."/>
            <person name="Mikhailova N."/>
            <person name="Whitman W.B."/>
            <person name="Woyke T."/>
        </authorList>
    </citation>
    <scope>NUCLEOTIDE SEQUENCE [LARGE SCALE GENOMIC DNA]</scope>
    <source>
        <strain evidence="8">ATCC BAA-1334 / A3</strain>
    </source>
</reference>
<feature type="domain" description="Pyridine nucleotide-disulphide oxidoreductase dimerisation" evidence="5">
    <location>
        <begin position="354"/>
        <end position="452"/>
    </location>
</feature>
<keyword evidence="4" id="KW-0274">FAD</keyword>
<dbReference type="OrthoDB" id="27922at2157"/>
<dbReference type="SUPFAM" id="SSF55424">
    <property type="entry name" value="FAD/NAD-linked reductases, dimerisation (C-terminal) domain"/>
    <property type="match status" value="1"/>
</dbReference>
<sequence length="472" mass="51132">MKVLIIGTGAAGLTTASTIRKYNSDIEITVLTQENYIAYSPCAIPYVIGKEIKDFESIVMHGPEDYAKKNVEILINSEVVDINADKKTVIYKKINNNKDSNKDNNENSEEETTEIKYDKLVLATGGTPFIPPIDGVNSKGVFKVRTIQDGMDIQNYINENGVKKVVVAGAGAIGMEMAYCLKEIGIDTTVIEMVPQIFPRALDPDMAKIVQDYLEEENASEDAKLNIILEKPVGKIVADKNGAVCGVMVGEDTIEAQMVIMSTGVRSNIALAQKAGCEIGRWAVLTNELMETSVKNVYAVGDCVEVIDAITDGQTLSPFGTTAVRQAKVVGKNIAGMKNAPVSKPVLNSNVTKIGKLEIAGTGMSEIGANMNDIEVITTITKSASRARYYPGGKPIYIKLIVKKYDNRVIGCQAIGEERVAERVDAMSIAISKGITIEELANMEFSYAPPVSMVVDPLFLAAENTLEKIKNQ</sequence>
<dbReference type="InterPro" id="IPR023753">
    <property type="entry name" value="FAD/NAD-binding_dom"/>
</dbReference>
<evidence type="ECO:0000259" key="6">
    <source>
        <dbReference type="Pfam" id="PF07992"/>
    </source>
</evidence>
<dbReference type="InterPro" id="IPR050260">
    <property type="entry name" value="FAD-bd_OxRdtase"/>
</dbReference>
<dbReference type="AlphaFoldDB" id="D7DTM3"/>
<organism evidence="7 8">
    <name type="scientific">Methanococcus voltae (strain ATCC BAA-1334 / A3)</name>
    <dbReference type="NCBI Taxonomy" id="456320"/>
    <lineage>
        <taxon>Archaea</taxon>
        <taxon>Methanobacteriati</taxon>
        <taxon>Methanobacteriota</taxon>
        <taxon>Methanomada group</taxon>
        <taxon>Methanococci</taxon>
        <taxon>Methanococcales</taxon>
        <taxon>Methanococcaceae</taxon>
        <taxon>Methanococcus</taxon>
    </lineage>
</organism>
<dbReference type="HOGENOM" id="CLU_003291_1_3_2"/>
<dbReference type="Pfam" id="PF07992">
    <property type="entry name" value="Pyr_redox_2"/>
    <property type="match status" value="1"/>
</dbReference>
<dbReference type="PANTHER" id="PTHR43429">
    <property type="entry name" value="PYRIDINE NUCLEOTIDE-DISULFIDE OXIDOREDUCTASE DOMAIN-CONTAINING"/>
    <property type="match status" value="1"/>
</dbReference>
<dbReference type="InterPro" id="IPR016156">
    <property type="entry name" value="FAD/NAD-linked_Rdtase_dimer_sf"/>
</dbReference>
<evidence type="ECO:0000256" key="4">
    <source>
        <dbReference type="ARBA" id="ARBA00022827"/>
    </source>
</evidence>
<dbReference type="SUPFAM" id="SSF51905">
    <property type="entry name" value="FAD/NAD(P)-binding domain"/>
    <property type="match status" value="2"/>
</dbReference>
<dbReference type="Pfam" id="PF02852">
    <property type="entry name" value="Pyr_redox_dim"/>
    <property type="match status" value="1"/>
</dbReference>
<evidence type="ECO:0000256" key="3">
    <source>
        <dbReference type="ARBA" id="ARBA00022630"/>
    </source>
</evidence>
<dbReference type="PRINTS" id="PR00411">
    <property type="entry name" value="PNDRDTASEI"/>
</dbReference>
<dbReference type="Gene3D" id="3.50.50.60">
    <property type="entry name" value="FAD/NAD(P)-binding domain"/>
    <property type="match status" value="2"/>
</dbReference>
<comment type="cofactor">
    <cofactor evidence="1">
        <name>FAD</name>
        <dbReference type="ChEBI" id="CHEBI:57692"/>
    </cofactor>
</comment>
<dbReference type="FunCoup" id="D7DTM3">
    <property type="interactions" value="40"/>
</dbReference>
<dbReference type="GO" id="GO:0016491">
    <property type="term" value="F:oxidoreductase activity"/>
    <property type="evidence" value="ECO:0007669"/>
    <property type="project" value="InterPro"/>
</dbReference>
<evidence type="ECO:0000313" key="7">
    <source>
        <dbReference type="EMBL" id="ADI36483.1"/>
    </source>
</evidence>
<evidence type="ECO:0000256" key="2">
    <source>
        <dbReference type="ARBA" id="ARBA00009130"/>
    </source>
</evidence>
<evidence type="ECO:0000256" key="1">
    <source>
        <dbReference type="ARBA" id="ARBA00001974"/>
    </source>
</evidence>
<dbReference type="PRINTS" id="PR00368">
    <property type="entry name" value="FADPNR"/>
</dbReference>
<dbReference type="InParanoid" id="D7DTM3"/>
<dbReference type="PANTHER" id="PTHR43429:SF3">
    <property type="entry name" value="NITRITE REDUCTASE [NAD(P)H]"/>
    <property type="match status" value="1"/>
</dbReference>